<protein>
    <submittedName>
        <fullName evidence="2">Uncharacterized protein</fullName>
    </submittedName>
</protein>
<evidence type="ECO:0000256" key="1">
    <source>
        <dbReference type="SAM" id="Phobius"/>
    </source>
</evidence>
<sequence length="102" mass="10730">MQKVQSPMAQQLGEAVVPVGPGRLKLLHFDAARVLMLLAAAAAISTVGSSRADATLAFAGILLWLLGVCFLSLLMADRFPRAALVVAAMADAVLKHCFALRN</sequence>
<reference evidence="2" key="1">
    <citation type="submission" date="2020-07" db="EMBL/GenBank/DDBJ databases">
        <title>Genome sequence and genetic diversity analysis of an under-domesticated orphan crop, white fonio (Digitaria exilis).</title>
        <authorList>
            <person name="Bennetzen J.L."/>
            <person name="Chen S."/>
            <person name="Ma X."/>
            <person name="Wang X."/>
            <person name="Yssel A.E.J."/>
            <person name="Chaluvadi S.R."/>
            <person name="Johnson M."/>
            <person name="Gangashetty P."/>
            <person name="Hamidou F."/>
            <person name="Sanogo M.D."/>
            <person name="Zwaenepoel A."/>
            <person name="Wallace J."/>
            <person name="Van De Peer Y."/>
            <person name="Van Deynze A."/>
        </authorList>
    </citation>
    <scope>NUCLEOTIDE SEQUENCE</scope>
    <source>
        <tissue evidence="2">Leaves</tissue>
    </source>
</reference>
<dbReference type="EMBL" id="JACEFO010002056">
    <property type="protein sequence ID" value="KAF8687323.1"/>
    <property type="molecule type" value="Genomic_DNA"/>
</dbReference>
<accession>A0A835EGM8</accession>
<dbReference type="Proteomes" id="UP000636709">
    <property type="component" value="Unassembled WGS sequence"/>
</dbReference>
<keyword evidence="1" id="KW-1133">Transmembrane helix</keyword>
<organism evidence="2 3">
    <name type="scientific">Digitaria exilis</name>
    <dbReference type="NCBI Taxonomy" id="1010633"/>
    <lineage>
        <taxon>Eukaryota</taxon>
        <taxon>Viridiplantae</taxon>
        <taxon>Streptophyta</taxon>
        <taxon>Embryophyta</taxon>
        <taxon>Tracheophyta</taxon>
        <taxon>Spermatophyta</taxon>
        <taxon>Magnoliopsida</taxon>
        <taxon>Liliopsida</taxon>
        <taxon>Poales</taxon>
        <taxon>Poaceae</taxon>
        <taxon>PACMAD clade</taxon>
        <taxon>Panicoideae</taxon>
        <taxon>Panicodae</taxon>
        <taxon>Paniceae</taxon>
        <taxon>Anthephorinae</taxon>
        <taxon>Digitaria</taxon>
    </lineage>
</organism>
<evidence type="ECO:0000313" key="2">
    <source>
        <dbReference type="EMBL" id="KAF8687323.1"/>
    </source>
</evidence>
<comment type="caution">
    <text evidence="2">The sequence shown here is derived from an EMBL/GenBank/DDBJ whole genome shotgun (WGS) entry which is preliminary data.</text>
</comment>
<keyword evidence="1" id="KW-0472">Membrane</keyword>
<keyword evidence="3" id="KW-1185">Reference proteome</keyword>
<feature type="transmembrane region" description="Helical" evidence="1">
    <location>
        <begin position="54"/>
        <end position="74"/>
    </location>
</feature>
<name>A0A835EGM8_9POAL</name>
<dbReference type="AlphaFoldDB" id="A0A835EGM8"/>
<gene>
    <name evidence="2" type="ORF">HU200_043006</name>
</gene>
<evidence type="ECO:0000313" key="3">
    <source>
        <dbReference type="Proteomes" id="UP000636709"/>
    </source>
</evidence>
<keyword evidence="1" id="KW-0812">Transmembrane</keyword>
<feature type="transmembrane region" description="Helical" evidence="1">
    <location>
        <begin position="31"/>
        <end position="48"/>
    </location>
</feature>
<proteinExistence type="predicted"/>